<organism evidence="1">
    <name type="scientific">Lepeophtheirus salmonis</name>
    <name type="common">Salmon louse</name>
    <name type="synonym">Caligus salmonis</name>
    <dbReference type="NCBI Taxonomy" id="72036"/>
    <lineage>
        <taxon>Eukaryota</taxon>
        <taxon>Metazoa</taxon>
        <taxon>Ecdysozoa</taxon>
        <taxon>Arthropoda</taxon>
        <taxon>Crustacea</taxon>
        <taxon>Multicrustacea</taxon>
        <taxon>Hexanauplia</taxon>
        <taxon>Copepoda</taxon>
        <taxon>Siphonostomatoida</taxon>
        <taxon>Caligidae</taxon>
        <taxon>Lepeophtheirus</taxon>
    </lineage>
</organism>
<name>A0A0K2TFN5_LEPSM</name>
<dbReference type="AlphaFoldDB" id="A0A0K2TFN5"/>
<accession>A0A0K2TFN5</accession>
<evidence type="ECO:0000313" key="1">
    <source>
        <dbReference type="EMBL" id="CDW24367.1"/>
    </source>
</evidence>
<sequence length="54" mass="6757">MAHLYRQIRQAICFSSGKYFPNSWATIVINPDRRRRYFRHFIQFSIDYQHLMLY</sequence>
<proteinExistence type="predicted"/>
<protein>
    <submittedName>
        <fullName evidence="1">Uncharacterized protein</fullName>
    </submittedName>
</protein>
<reference evidence="1" key="1">
    <citation type="submission" date="2014-05" db="EMBL/GenBank/DDBJ databases">
        <authorList>
            <person name="Chronopoulou M."/>
        </authorList>
    </citation>
    <scope>NUCLEOTIDE SEQUENCE</scope>
    <source>
        <tissue evidence="1">Whole organism</tissue>
    </source>
</reference>
<dbReference type="EMBL" id="HACA01007006">
    <property type="protein sequence ID" value="CDW24367.1"/>
    <property type="molecule type" value="Transcribed_RNA"/>
</dbReference>